<dbReference type="PANTHER" id="PTHR11802:SF219">
    <property type="entry name" value="CARBOXYPEPTIDASE"/>
    <property type="match status" value="1"/>
</dbReference>
<keyword evidence="5" id="KW-1015">Disulfide bond</keyword>
<evidence type="ECO:0000313" key="9">
    <source>
        <dbReference type="EMBL" id="KAG0530629.1"/>
    </source>
</evidence>
<dbReference type="InterPro" id="IPR001563">
    <property type="entry name" value="Peptidase_S10"/>
</dbReference>
<accession>A0A921QZX4</accession>
<dbReference type="Gramene" id="EES08837">
    <property type="protein sequence ID" value="EES08837"/>
    <property type="gene ID" value="SORBI_3005G186700"/>
</dbReference>
<keyword evidence="4 7" id="KW-0378">Hydrolase</keyword>
<evidence type="ECO:0000256" key="3">
    <source>
        <dbReference type="ARBA" id="ARBA00022670"/>
    </source>
</evidence>
<keyword evidence="2 7" id="KW-0121">Carboxypeptidase</keyword>
<comment type="similarity">
    <text evidence="1 7">Belongs to the peptidase S10 family.</text>
</comment>
<reference evidence="9" key="1">
    <citation type="journal article" date="2019" name="BMC Genomics">
        <title>A new reference genome for Sorghum bicolor reveals high levels of sequence similarity between sweet and grain genotypes: implications for the genetics of sugar metabolism.</title>
        <authorList>
            <person name="Cooper E.A."/>
            <person name="Brenton Z.W."/>
            <person name="Flinn B.S."/>
            <person name="Jenkins J."/>
            <person name="Shu S."/>
            <person name="Flowers D."/>
            <person name="Luo F."/>
            <person name="Wang Y."/>
            <person name="Xia P."/>
            <person name="Barry K."/>
            <person name="Daum C."/>
            <person name="Lipzen A."/>
            <person name="Yoshinaga Y."/>
            <person name="Schmutz J."/>
            <person name="Saski C."/>
            <person name="Vermerris W."/>
            <person name="Kresovich S."/>
        </authorList>
    </citation>
    <scope>NUCLEOTIDE SEQUENCE</scope>
</reference>
<keyword evidence="8" id="KW-0732">Signal</keyword>
<dbReference type="EC" id="3.4.16.-" evidence="7"/>
<feature type="signal peptide" evidence="8">
    <location>
        <begin position="1"/>
        <end position="37"/>
    </location>
</feature>
<protein>
    <recommendedName>
        <fullName evidence="7">Carboxypeptidase</fullName>
        <ecNumber evidence="7">3.4.16.-</ecNumber>
    </recommendedName>
</protein>
<dbReference type="SUPFAM" id="SSF53474">
    <property type="entry name" value="alpha/beta-Hydrolases"/>
    <property type="match status" value="1"/>
</dbReference>
<gene>
    <name evidence="9" type="ORF">BDA96_05G203200</name>
</gene>
<reference evidence="9" key="2">
    <citation type="submission" date="2020-10" db="EMBL/GenBank/DDBJ databases">
        <authorList>
            <person name="Cooper E.A."/>
            <person name="Brenton Z.W."/>
            <person name="Flinn B.S."/>
            <person name="Jenkins J."/>
            <person name="Shu S."/>
            <person name="Flowers D."/>
            <person name="Luo F."/>
            <person name="Wang Y."/>
            <person name="Xia P."/>
            <person name="Barry K."/>
            <person name="Daum C."/>
            <person name="Lipzen A."/>
            <person name="Yoshinaga Y."/>
            <person name="Schmutz J."/>
            <person name="Saski C."/>
            <person name="Vermerris W."/>
            <person name="Kresovich S."/>
        </authorList>
    </citation>
    <scope>NUCLEOTIDE SEQUENCE</scope>
</reference>
<feature type="chain" id="PRO_5037506195" description="Carboxypeptidase" evidence="8">
    <location>
        <begin position="38"/>
        <end position="386"/>
    </location>
</feature>
<name>A0A921QZX4_SORBI</name>
<evidence type="ECO:0000256" key="1">
    <source>
        <dbReference type="ARBA" id="ARBA00009431"/>
    </source>
</evidence>
<dbReference type="GO" id="GO:0006508">
    <property type="term" value="P:proteolysis"/>
    <property type="evidence" value="ECO:0007669"/>
    <property type="project" value="UniProtKB-KW"/>
</dbReference>
<organism evidence="9 10">
    <name type="scientific">Sorghum bicolor</name>
    <name type="common">Sorghum</name>
    <name type="synonym">Sorghum vulgare</name>
    <dbReference type="NCBI Taxonomy" id="4558"/>
    <lineage>
        <taxon>Eukaryota</taxon>
        <taxon>Viridiplantae</taxon>
        <taxon>Streptophyta</taxon>
        <taxon>Embryophyta</taxon>
        <taxon>Tracheophyta</taxon>
        <taxon>Spermatophyta</taxon>
        <taxon>Magnoliopsida</taxon>
        <taxon>Liliopsida</taxon>
        <taxon>Poales</taxon>
        <taxon>Poaceae</taxon>
        <taxon>PACMAD clade</taxon>
        <taxon>Panicoideae</taxon>
        <taxon>Andropogonodae</taxon>
        <taxon>Andropogoneae</taxon>
        <taxon>Sorghinae</taxon>
        <taxon>Sorghum</taxon>
    </lineage>
</organism>
<keyword evidence="6" id="KW-0325">Glycoprotein</keyword>
<evidence type="ECO:0000313" key="10">
    <source>
        <dbReference type="Proteomes" id="UP000807115"/>
    </source>
</evidence>
<dbReference type="Gene3D" id="6.10.250.940">
    <property type="match status" value="1"/>
</dbReference>
<dbReference type="PANTHER" id="PTHR11802">
    <property type="entry name" value="SERINE PROTEASE FAMILY S10 SERINE CARBOXYPEPTIDASE"/>
    <property type="match status" value="1"/>
</dbReference>
<comment type="caution">
    <text evidence="9">The sequence shown here is derived from an EMBL/GenBank/DDBJ whole genome shotgun (WGS) entry which is preliminary data.</text>
</comment>
<dbReference type="Proteomes" id="UP000807115">
    <property type="component" value="Chromosome 5"/>
</dbReference>
<dbReference type="PROSITE" id="PS00131">
    <property type="entry name" value="CARBOXYPEPT_SER_SER"/>
    <property type="match status" value="1"/>
</dbReference>
<evidence type="ECO:0000256" key="4">
    <source>
        <dbReference type="ARBA" id="ARBA00022801"/>
    </source>
</evidence>
<proteinExistence type="inferred from homology"/>
<evidence type="ECO:0000256" key="8">
    <source>
        <dbReference type="SAM" id="SignalP"/>
    </source>
</evidence>
<dbReference type="InterPro" id="IPR018202">
    <property type="entry name" value="Ser_caboxypep_ser_AS"/>
</dbReference>
<dbReference type="PRINTS" id="PR00724">
    <property type="entry name" value="CRBOXYPTASEC"/>
</dbReference>
<keyword evidence="3 7" id="KW-0645">Protease</keyword>
<sequence length="386" mass="43344">MAISRSPGEYYSPWRAATTTLLLALAAVVSLLLPALAQGSSEDDRILAMPGQPNDVAFDMYGGYITVDEQAGRALFYWFQEADQTAVKDPDDAAPLVLWLNGGPGCSSIGGGALEELGAFRVHKDGERLLLNEYAWNKAANVLFLESPAGVGFSYSNTSSDLIVGDNRTAHDAYTFLVKWFERFPKYKYRDFYIAGESYGGHYVPQLSQLVYRRNIGVDKPIINFKGFMVGNGLTDDRTDMIGMFEYWWHHGLISDETLARGLKVCPGTSLIHASPECKEVWDVATKEQGNIDGYSIYTPPCEKGNPYARIFERSRRPLTKLPSYDPCIAFYSANYLNLPDVQKAMHANTSGFIDYPWQLCNMHIYDNWMTYDPIISMLPIYKELI</sequence>
<evidence type="ECO:0000256" key="2">
    <source>
        <dbReference type="ARBA" id="ARBA00022645"/>
    </source>
</evidence>
<evidence type="ECO:0000256" key="5">
    <source>
        <dbReference type="ARBA" id="ARBA00023157"/>
    </source>
</evidence>
<dbReference type="EMBL" id="CM027684">
    <property type="protein sequence ID" value="KAG0530629.1"/>
    <property type="molecule type" value="Genomic_DNA"/>
</dbReference>
<dbReference type="Gene3D" id="3.40.50.1820">
    <property type="entry name" value="alpha/beta hydrolase"/>
    <property type="match status" value="1"/>
</dbReference>
<dbReference type="OMA" id="IGMFEYW"/>
<dbReference type="FunFam" id="3.40.50.1820:FF:000013">
    <property type="entry name" value="Carboxypeptidase"/>
    <property type="match status" value="1"/>
</dbReference>
<dbReference type="GO" id="GO:0004185">
    <property type="term" value="F:serine-type carboxypeptidase activity"/>
    <property type="evidence" value="ECO:0007669"/>
    <property type="project" value="UniProtKB-UniRule"/>
</dbReference>
<evidence type="ECO:0000256" key="7">
    <source>
        <dbReference type="RuleBase" id="RU361156"/>
    </source>
</evidence>
<dbReference type="InterPro" id="IPR029058">
    <property type="entry name" value="AB_hydrolase_fold"/>
</dbReference>
<dbReference type="Pfam" id="PF00450">
    <property type="entry name" value="Peptidase_S10"/>
    <property type="match status" value="1"/>
</dbReference>
<evidence type="ECO:0000256" key="6">
    <source>
        <dbReference type="ARBA" id="ARBA00023180"/>
    </source>
</evidence>
<dbReference type="AlphaFoldDB" id="A0A921QZX4"/>